<dbReference type="OrthoDB" id="3560543at2759"/>
<keyword evidence="1" id="KW-0472">Membrane</keyword>
<organism evidence="2 3">
    <name type="scientific">Peltaster fructicola</name>
    <dbReference type="NCBI Taxonomy" id="286661"/>
    <lineage>
        <taxon>Eukaryota</taxon>
        <taxon>Fungi</taxon>
        <taxon>Dikarya</taxon>
        <taxon>Ascomycota</taxon>
        <taxon>Pezizomycotina</taxon>
        <taxon>Dothideomycetes</taxon>
        <taxon>Dothideomycetes incertae sedis</taxon>
        <taxon>Peltaster</taxon>
    </lineage>
</organism>
<proteinExistence type="predicted"/>
<feature type="transmembrane region" description="Helical" evidence="1">
    <location>
        <begin position="221"/>
        <end position="243"/>
    </location>
</feature>
<sequence length="303" mass="34236">MFDPIVKKATSELKDSSSYFADRALEILNVLKDCGYDEAATSDVVSQLRHIMSTHGTFDRAYLHDQTRLALYEQIAAVVRLMDTNNIVVNTTRGLRASVGQRSQHLCEHFLRAAASPLIDSEATTCFRRKWEVLVTMVAVQDRHDREGRQLLMWYNIDDRMPKLQHFAKEATTAYPTINAKQDMIAVLYLTGIAVVINICFFAVAFSYSSSEPGTSHDADFWLMWQSTLTQVLSFAVVGYSLWNDRSLPRWYWMAPVVTAYTCSLGAIPMYVHLPVGWSALLTTISSTVQAFITLQLALMVNK</sequence>
<dbReference type="AlphaFoldDB" id="A0A6H0XPZ7"/>
<keyword evidence="1" id="KW-0812">Transmembrane</keyword>
<accession>A0A6H0XPZ7</accession>
<dbReference type="EMBL" id="CP051140">
    <property type="protein sequence ID" value="QIW96707.1"/>
    <property type="molecule type" value="Genomic_DNA"/>
</dbReference>
<keyword evidence="3" id="KW-1185">Reference proteome</keyword>
<keyword evidence="1" id="KW-1133">Transmembrane helix</keyword>
<protein>
    <submittedName>
        <fullName evidence="2">Uncharacterized protein</fullName>
    </submittedName>
</protein>
<reference evidence="2 3" key="1">
    <citation type="journal article" date="2016" name="Sci. Rep.">
        <title>Peltaster fructicola genome reveals evolution from an invasive phytopathogen to an ectophytic parasite.</title>
        <authorList>
            <person name="Xu C."/>
            <person name="Chen H."/>
            <person name="Gleason M.L."/>
            <person name="Xu J.R."/>
            <person name="Liu H."/>
            <person name="Zhang R."/>
            <person name="Sun G."/>
        </authorList>
    </citation>
    <scope>NUCLEOTIDE SEQUENCE [LARGE SCALE GENOMIC DNA]</scope>
    <source>
        <strain evidence="2 3">LNHT1506</strain>
    </source>
</reference>
<evidence type="ECO:0000313" key="2">
    <source>
        <dbReference type="EMBL" id="QIW96707.1"/>
    </source>
</evidence>
<feature type="transmembrane region" description="Helical" evidence="1">
    <location>
        <begin position="250"/>
        <end position="272"/>
    </location>
</feature>
<feature type="transmembrane region" description="Helical" evidence="1">
    <location>
        <begin position="278"/>
        <end position="301"/>
    </location>
</feature>
<name>A0A6H0XPZ7_9PEZI</name>
<dbReference type="Proteomes" id="UP000503462">
    <property type="component" value="Chromosome 2"/>
</dbReference>
<evidence type="ECO:0000313" key="3">
    <source>
        <dbReference type="Proteomes" id="UP000503462"/>
    </source>
</evidence>
<feature type="transmembrane region" description="Helical" evidence="1">
    <location>
        <begin position="186"/>
        <end position="209"/>
    </location>
</feature>
<evidence type="ECO:0000256" key="1">
    <source>
        <dbReference type="SAM" id="Phobius"/>
    </source>
</evidence>
<gene>
    <name evidence="2" type="ORF">AMS68_002225</name>
</gene>